<evidence type="ECO:0000256" key="1">
    <source>
        <dbReference type="ARBA" id="ARBA00005564"/>
    </source>
</evidence>
<dbReference type="SUPFAM" id="SSF75011">
    <property type="entry name" value="3-carboxy-cis,cis-mucoante lactonizing enzyme"/>
    <property type="match status" value="1"/>
</dbReference>
<evidence type="ECO:0000313" key="3">
    <source>
        <dbReference type="Proteomes" id="UP001278500"/>
    </source>
</evidence>
<proteinExistence type="inferred from homology"/>
<sequence length="399" mass="42600">MLYKTLAAGVIAFGLPTFASATLIFTTSMGTSVTNPGFLSTIKYTDGKLEVINNQTSVCGVNPSWLEFAGDHIYCLDEVWASGSIGSLYNFQVTRDGTNLTQIKKLDTLGGPVSTVRYGKSLKGLAIAAYAGGGFQSFDISNPAAPKAIQNSTFTISQKPGSGAQQKTSHPHEVILDPTGDFIAAPDLGADLIRIFKVDKNTLKYVESKPVPTPDQSGPRHGAFVKLDSGTYFYVVTELSNQIIGWKVNYKTDTLDFGEKLFIIPTHGPNTSVPPGTAASELVISPDSKFLLVASRNETTSLMDIPNPEDKAAGQIKSDPIINYAIQSNGTISFQQVFGAGGKNPRHFSLSKDGSLVLTALQDDGRVALIKRDVQTGKLTEFIGAVHLGGLPTSAKFKE</sequence>
<evidence type="ECO:0000313" key="2">
    <source>
        <dbReference type="EMBL" id="KAK3339254.1"/>
    </source>
</evidence>
<dbReference type="RefSeq" id="XP_062678614.1">
    <property type="nucleotide sequence ID" value="XM_062824994.1"/>
</dbReference>
<dbReference type="AlphaFoldDB" id="A0AAE0J8X4"/>
<name>A0AAE0J8X4_9PEZI</name>
<protein>
    <submittedName>
        <fullName evidence="2">Lactonase, 7-bladed beta-propeller-domain-containing protein</fullName>
    </submittedName>
</protein>
<comment type="similarity">
    <text evidence="1">Belongs to the cycloisomerase 2 family.</text>
</comment>
<reference evidence="2" key="1">
    <citation type="journal article" date="2023" name="Mol. Phylogenet. Evol.">
        <title>Genome-scale phylogeny and comparative genomics of the fungal order Sordariales.</title>
        <authorList>
            <person name="Hensen N."/>
            <person name="Bonometti L."/>
            <person name="Westerberg I."/>
            <person name="Brannstrom I.O."/>
            <person name="Guillou S."/>
            <person name="Cros-Aarteil S."/>
            <person name="Calhoun S."/>
            <person name="Haridas S."/>
            <person name="Kuo A."/>
            <person name="Mondo S."/>
            <person name="Pangilinan J."/>
            <person name="Riley R."/>
            <person name="LaButti K."/>
            <person name="Andreopoulos B."/>
            <person name="Lipzen A."/>
            <person name="Chen C."/>
            <person name="Yan M."/>
            <person name="Daum C."/>
            <person name="Ng V."/>
            <person name="Clum A."/>
            <person name="Steindorff A."/>
            <person name="Ohm R.A."/>
            <person name="Martin F."/>
            <person name="Silar P."/>
            <person name="Natvig D.O."/>
            <person name="Lalanne C."/>
            <person name="Gautier V."/>
            <person name="Ament-Velasquez S.L."/>
            <person name="Kruys A."/>
            <person name="Hutchinson M.I."/>
            <person name="Powell A.J."/>
            <person name="Barry K."/>
            <person name="Miller A.N."/>
            <person name="Grigoriev I.V."/>
            <person name="Debuchy R."/>
            <person name="Gladieux P."/>
            <person name="Hiltunen Thoren M."/>
            <person name="Johannesson H."/>
        </authorList>
    </citation>
    <scope>NUCLEOTIDE SEQUENCE</scope>
    <source>
        <strain evidence="2">CBS 560.94</strain>
    </source>
</reference>
<dbReference type="InterPro" id="IPR019405">
    <property type="entry name" value="Lactonase_7-beta_prop"/>
</dbReference>
<dbReference type="Pfam" id="PF10282">
    <property type="entry name" value="Lactonase"/>
    <property type="match status" value="1"/>
</dbReference>
<comment type="caution">
    <text evidence="2">The sequence shown here is derived from an EMBL/GenBank/DDBJ whole genome shotgun (WGS) entry which is preliminary data.</text>
</comment>
<dbReference type="Gene3D" id="2.130.10.10">
    <property type="entry name" value="YVTN repeat-like/Quinoprotein amine dehydrogenase"/>
    <property type="match status" value="1"/>
</dbReference>
<dbReference type="InterPro" id="IPR015943">
    <property type="entry name" value="WD40/YVTN_repeat-like_dom_sf"/>
</dbReference>
<dbReference type="PANTHER" id="PTHR30344">
    <property type="entry name" value="6-PHOSPHOGLUCONOLACTONASE-RELATED"/>
    <property type="match status" value="1"/>
</dbReference>
<organism evidence="2 3">
    <name type="scientific">Neurospora tetraspora</name>
    <dbReference type="NCBI Taxonomy" id="94610"/>
    <lineage>
        <taxon>Eukaryota</taxon>
        <taxon>Fungi</taxon>
        <taxon>Dikarya</taxon>
        <taxon>Ascomycota</taxon>
        <taxon>Pezizomycotina</taxon>
        <taxon>Sordariomycetes</taxon>
        <taxon>Sordariomycetidae</taxon>
        <taxon>Sordariales</taxon>
        <taxon>Sordariaceae</taxon>
        <taxon>Neurospora</taxon>
    </lineage>
</organism>
<dbReference type="EMBL" id="JAUEPP010000007">
    <property type="protein sequence ID" value="KAK3339254.1"/>
    <property type="molecule type" value="Genomic_DNA"/>
</dbReference>
<dbReference type="PANTHER" id="PTHR30344:SF1">
    <property type="entry name" value="6-PHOSPHOGLUCONOLACTONASE"/>
    <property type="match status" value="1"/>
</dbReference>
<keyword evidence="3" id="KW-1185">Reference proteome</keyword>
<dbReference type="GeneID" id="87862148"/>
<accession>A0AAE0J8X4</accession>
<gene>
    <name evidence="2" type="ORF">B0H65DRAFT_432278</name>
</gene>
<dbReference type="Proteomes" id="UP001278500">
    <property type="component" value="Unassembled WGS sequence"/>
</dbReference>
<dbReference type="GO" id="GO:0017057">
    <property type="term" value="F:6-phosphogluconolactonase activity"/>
    <property type="evidence" value="ECO:0007669"/>
    <property type="project" value="TreeGrafter"/>
</dbReference>
<dbReference type="InterPro" id="IPR050282">
    <property type="entry name" value="Cycloisomerase_2"/>
</dbReference>
<reference evidence="2" key="2">
    <citation type="submission" date="2023-06" db="EMBL/GenBank/DDBJ databases">
        <authorList>
            <consortium name="Lawrence Berkeley National Laboratory"/>
            <person name="Haridas S."/>
            <person name="Hensen N."/>
            <person name="Bonometti L."/>
            <person name="Westerberg I."/>
            <person name="Brannstrom I.O."/>
            <person name="Guillou S."/>
            <person name="Cros-Aarteil S."/>
            <person name="Calhoun S."/>
            <person name="Kuo A."/>
            <person name="Mondo S."/>
            <person name="Pangilinan J."/>
            <person name="Riley R."/>
            <person name="Labutti K."/>
            <person name="Andreopoulos B."/>
            <person name="Lipzen A."/>
            <person name="Chen C."/>
            <person name="Yanf M."/>
            <person name="Daum C."/>
            <person name="Ng V."/>
            <person name="Clum A."/>
            <person name="Steindorff A."/>
            <person name="Ohm R."/>
            <person name="Martin F."/>
            <person name="Silar P."/>
            <person name="Natvig D."/>
            <person name="Lalanne C."/>
            <person name="Gautier V."/>
            <person name="Ament-Velasquez S.L."/>
            <person name="Kruys A."/>
            <person name="Hutchinson M.I."/>
            <person name="Powell A.J."/>
            <person name="Barry K."/>
            <person name="Miller A.N."/>
            <person name="Grigoriev I.V."/>
            <person name="Debuchy R."/>
            <person name="Gladieux P."/>
            <person name="Thoren M.H."/>
            <person name="Johannesson H."/>
        </authorList>
    </citation>
    <scope>NUCLEOTIDE SEQUENCE</scope>
    <source>
        <strain evidence="2">CBS 560.94</strain>
    </source>
</reference>